<evidence type="ECO:0000256" key="6">
    <source>
        <dbReference type="ARBA" id="ARBA00023002"/>
    </source>
</evidence>
<dbReference type="InterPro" id="IPR009010">
    <property type="entry name" value="Asp_de-COase-like_dom_sf"/>
</dbReference>
<dbReference type="GO" id="GO:0009055">
    <property type="term" value="F:electron transfer activity"/>
    <property type="evidence" value="ECO:0007669"/>
    <property type="project" value="TreeGrafter"/>
</dbReference>
<dbReference type="Gene3D" id="3.30.200.210">
    <property type="match status" value="1"/>
</dbReference>
<dbReference type="KEGG" id="dap:Dacet_0197"/>
<proteinExistence type="inferred from homology"/>
<keyword evidence="11" id="KW-1185">Reference proteome</keyword>
<dbReference type="InterPro" id="IPR006311">
    <property type="entry name" value="TAT_signal"/>
</dbReference>
<keyword evidence="3" id="KW-0500">Molybdenum</keyword>
<reference evidence="10 11" key="1">
    <citation type="journal article" date="2010" name="Stand. Genomic Sci.">
        <title>Complete genome sequence of Denitrovibrio acetiphilus type strain (N2460).</title>
        <authorList>
            <person name="Kiss H."/>
            <person name="Lang E."/>
            <person name="Lapidus A."/>
            <person name="Copeland A."/>
            <person name="Nolan M."/>
            <person name="Glavina Del Rio T."/>
            <person name="Chen F."/>
            <person name="Lucas S."/>
            <person name="Tice H."/>
            <person name="Cheng J.F."/>
            <person name="Han C."/>
            <person name="Goodwin L."/>
            <person name="Pitluck S."/>
            <person name="Liolios K."/>
            <person name="Pati A."/>
            <person name="Ivanova N."/>
            <person name="Mavromatis K."/>
            <person name="Chen A."/>
            <person name="Palaniappan K."/>
            <person name="Land M."/>
            <person name="Hauser L."/>
            <person name="Chang Y.J."/>
            <person name="Jeffries C.D."/>
            <person name="Detter J.C."/>
            <person name="Brettin T."/>
            <person name="Spring S."/>
            <person name="Rohde M."/>
            <person name="Goker M."/>
            <person name="Woyke T."/>
            <person name="Bristow J."/>
            <person name="Eisen J.A."/>
            <person name="Markowitz V."/>
            <person name="Hugenholtz P."/>
            <person name="Kyrpides N.C."/>
            <person name="Klenk H.P."/>
        </authorList>
    </citation>
    <scope>NUCLEOTIDE SEQUENCE [LARGE SCALE GENOMIC DNA]</scope>
    <source>
        <strain evidence="11">DSM 12809 / NBRC 114555 / N2460</strain>
    </source>
</reference>
<dbReference type="NCBIfam" id="TIGR01409">
    <property type="entry name" value="TAT_signal_seq"/>
    <property type="match status" value="1"/>
</dbReference>
<comment type="similarity">
    <text evidence="2">Belongs to the prokaryotic molybdopterin-containing oxidoreductase family.</text>
</comment>
<dbReference type="PANTHER" id="PTHR43742:SF3">
    <property type="entry name" value="DIMETHYL SULFOXIDE REDUCTASE DMSA"/>
    <property type="match status" value="1"/>
</dbReference>
<dbReference type="HOGENOM" id="CLU_000422_13_3_0"/>
<dbReference type="PANTHER" id="PTHR43742">
    <property type="entry name" value="TRIMETHYLAMINE-N-OXIDE REDUCTASE"/>
    <property type="match status" value="1"/>
</dbReference>
<dbReference type="InterPro" id="IPR050612">
    <property type="entry name" value="Prok_Mopterin_Oxidored"/>
</dbReference>
<evidence type="ECO:0000256" key="1">
    <source>
        <dbReference type="ARBA" id="ARBA00001942"/>
    </source>
</evidence>
<keyword evidence="7" id="KW-0408">Iron</keyword>
<sequence precursor="true">MSLKDKLLKSQEVTRRTFLKGASAAGAAAALYGCGGGGGGKTYMEEDDTLEVPEIKEEAVISSIPNDCGGGCITKYYVADGVIKRIVTDEREDLAIDKGDRPQLRACVRCRSRKQSFYRNDRVMYPLKQTGERGDLNGFVRISWDQAYTEIAAKMEEIKSNYGAGSYHKIHAAGDFSGWSWYGINKLLVLHNEGYTNHWGTYSVPSVAYIASMIEGGSHYVPMANTRQDVLNAEHLVLWSYNPMETIYDTNTGWYLTQCKEKGIPVTVIDTRYSKTAATIGGDYVNIMPSTDAALISAMIYHILKNHFDKVDVDFINDYMYGFFDNGNSLYHSDVDASAYAVPDGGSLSAFIMGDEDDLTKATADHPVLNNATSIYPNTIGYNVNDDDVLHGKTVHIWGQKAKTPEWAEKITGVPADKIRELAEMYLTKKVTTHVGLGYQRHTESEQAVWLHRVLSVITKNFGAEGRSLGMINAAKTGAASPAPADLYVPNTVGISGIYDEDRTTSPSYMPAAEKINVPAFAVPDGFDNAGTSKSKWNDGQVKNLPESFGKAVFVSGANIMTNNSGDVNYNWDIYKDKSKCELIVNFEPFMTSTAAMSDYILPSKMIGEKPTFITGWFGLDTLIRSNVVTDAPGEVLDEYTICAGIAEKLGLKGDYQGDYEVGEEGMEARLRKGWDDADLTSVYGMTYDEICEKGAAEMPDTDVLPINYKDFRDDPANNPLKSPTGKFEAYCLGVIEGYEARYHENIDTVTSDDDSGVYTLPNGGSIFSKYHGDNTGRRFVYPIPMYIPAVEGRHAIDTTDPDHELAHDDPAGADGNGYKFTLHNWHSMYRTHSTHNNVAYAAENYKRNASGNPAFLDPKRDWTEGVWEDGIYEPVWINPVDANELGIQDGDRVLLSNARGKAYASARVTNRVAHRIAYMSEGGWFSKNSEGIDVGGCTNTLMTARPSRICKGMTSGNDCRIKIEKA</sequence>
<keyword evidence="5" id="KW-0732">Signal</keyword>
<evidence type="ECO:0000313" key="11">
    <source>
        <dbReference type="Proteomes" id="UP000002012"/>
    </source>
</evidence>
<dbReference type="eggNOG" id="COG0243">
    <property type="taxonomic scope" value="Bacteria"/>
</dbReference>
<dbReference type="Pfam" id="PF10518">
    <property type="entry name" value="TAT_signal"/>
    <property type="match status" value="1"/>
</dbReference>
<dbReference type="InterPro" id="IPR006655">
    <property type="entry name" value="Mopterin_OxRdtase_prok_CS"/>
</dbReference>
<evidence type="ECO:0000256" key="8">
    <source>
        <dbReference type="ARBA" id="ARBA00023014"/>
    </source>
</evidence>
<dbReference type="GO" id="GO:0030288">
    <property type="term" value="C:outer membrane-bounded periplasmic space"/>
    <property type="evidence" value="ECO:0007669"/>
    <property type="project" value="TreeGrafter"/>
</dbReference>
<dbReference type="STRING" id="522772.Dacet_0197"/>
<keyword evidence="4" id="KW-0479">Metal-binding</keyword>
<dbReference type="GO" id="GO:0009061">
    <property type="term" value="P:anaerobic respiration"/>
    <property type="evidence" value="ECO:0007669"/>
    <property type="project" value="TreeGrafter"/>
</dbReference>
<dbReference type="InterPro" id="IPR006963">
    <property type="entry name" value="Mopterin_OxRdtase_4Fe-4S_dom"/>
</dbReference>
<dbReference type="PROSITE" id="PS51257">
    <property type="entry name" value="PROKAR_LIPOPROTEIN"/>
    <property type="match status" value="1"/>
</dbReference>
<keyword evidence="6" id="KW-0560">Oxidoreductase</keyword>
<dbReference type="PaxDb" id="522772-Dacet_0197"/>
<dbReference type="PROSITE" id="PS51318">
    <property type="entry name" value="TAT"/>
    <property type="match status" value="1"/>
</dbReference>
<dbReference type="GO" id="GO:0030151">
    <property type="term" value="F:molybdenum ion binding"/>
    <property type="evidence" value="ECO:0007669"/>
    <property type="project" value="TreeGrafter"/>
</dbReference>
<dbReference type="GO" id="GO:0051536">
    <property type="term" value="F:iron-sulfur cluster binding"/>
    <property type="evidence" value="ECO:0007669"/>
    <property type="project" value="UniProtKB-KW"/>
</dbReference>
<evidence type="ECO:0000256" key="5">
    <source>
        <dbReference type="ARBA" id="ARBA00022729"/>
    </source>
</evidence>
<evidence type="ECO:0000256" key="7">
    <source>
        <dbReference type="ARBA" id="ARBA00023004"/>
    </source>
</evidence>
<dbReference type="Proteomes" id="UP000002012">
    <property type="component" value="Chromosome"/>
</dbReference>
<evidence type="ECO:0000256" key="3">
    <source>
        <dbReference type="ARBA" id="ARBA00022505"/>
    </source>
</evidence>
<dbReference type="RefSeq" id="WP_013009548.1">
    <property type="nucleotide sequence ID" value="NC_013943.1"/>
</dbReference>
<dbReference type="InterPro" id="IPR006656">
    <property type="entry name" value="Mopterin_OxRdtase"/>
</dbReference>
<dbReference type="OrthoDB" id="9816402at2"/>
<dbReference type="Gene3D" id="3.40.228.10">
    <property type="entry name" value="Dimethylsulfoxide Reductase, domain 2"/>
    <property type="match status" value="1"/>
</dbReference>
<evidence type="ECO:0000256" key="2">
    <source>
        <dbReference type="ARBA" id="ARBA00010312"/>
    </source>
</evidence>
<dbReference type="GO" id="GO:0043546">
    <property type="term" value="F:molybdopterin cofactor binding"/>
    <property type="evidence" value="ECO:0007669"/>
    <property type="project" value="InterPro"/>
</dbReference>
<gene>
    <name evidence="10" type="ordered locus">Dacet_0197</name>
</gene>
<dbReference type="Pfam" id="PF00384">
    <property type="entry name" value="Molybdopterin"/>
    <property type="match status" value="1"/>
</dbReference>
<organism evidence="10 11">
    <name type="scientific">Denitrovibrio acetiphilus (strain DSM 12809 / NBRC 114555 / N2460)</name>
    <dbReference type="NCBI Taxonomy" id="522772"/>
    <lineage>
        <taxon>Bacteria</taxon>
        <taxon>Pseudomonadati</taxon>
        <taxon>Deferribacterota</taxon>
        <taxon>Deferribacteres</taxon>
        <taxon>Deferribacterales</taxon>
        <taxon>Geovibrionaceae</taxon>
        <taxon>Denitrovibrio</taxon>
    </lineage>
</organism>
<feature type="domain" description="4Fe-4S Mo/W bis-MGD-type" evidence="9">
    <location>
        <begin position="57"/>
        <end position="121"/>
    </location>
</feature>
<dbReference type="InterPro" id="IPR019546">
    <property type="entry name" value="TAT_signal_bac_arc"/>
</dbReference>
<dbReference type="AlphaFoldDB" id="D4H224"/>
<dbReference type="GO" id="GO:0016491">
    <property type="term" value="F:oxidoreductase activity"/>
    <property type="evidence" value="ECO:0007669"/>
    <property type="project" value="UniProtKB-KW"/>
</dbReference>
<dbReference type="Gene3D" id="2.40.40.20">
    <property type="match status" value="1"/>
</dbReference>
<comment type="cofactor">
    <cofactor evidence="1">
        <name>Mo-bis(molybdopterin guanine dinucleotide)</name>
        <dbReference type="ChEBI" id="CHEBI:60539"/>
    </cofactor>
</comment>
<dbReference type="InterPro" id="IPR006657">
    <property type="entry name" value="MoPterin_dinucl-bd_dom"/>
</dbReference>
<keyword evidence="8" id="KW-0411">Iron-sulfur</keyword>
<protein>
    <submittedName>
        <fullName evidence="10">Molybdopterin oxidoreductase</fullName>
    </submittedName>
</protein>
<evidence type="ECO:0000313" key="10">
    <source>
        <dbReference type="EMBL" id="ADD67001.1"/>
    </source>
</evidence>
<dbReference type="InParanoid" id="D4H224"/>
<evidence type="ECO:0000259" key="9">
    <source>
        <dbReference type="PROSITE" id="PS51669"/>
    </source>
</evidence>
<dbReference type="EMBL" id="CP001968">
    <property type="protein sequence ID" value="ADD67001.1"/>
    <property type="molecule type" value="Genomic_DNA"/>
</dbReference>
<dbReference type="PROSITE" id="PS00932">
    <property type="entry name" value="MOLYBDOPTERIN_PROK_3"/>
    <property type="match status" value="1"/>
</dbReference>
<accession>D4H224</accession>
<name>D4H224_DENA2</name>
<dbReference type="SUPFAM" id="SSF50692">
    <property type="entry name" value="ADC-like"/>
    <property type="match status" value="1"/>
</dbReference>
<evidence type="ECO:0000256" key="4">
    <source>
        <dbReference type="ARBA" id="ARBA00022723"/>
    </source>
</evidence>
<dbReference type="SUPFAM" id="SSF53706">
    <property type="entry name" value="Formate dehydrogenase/DMSO reductase, domains 1-3"/>
    <property type="match status" value="1"/>
</dbReference>
<dbReference type="PROSITE" id="PS51669">
    <property type="entry name" value="4FE4S_MOW_BIS_MGD"/>
    <property type="match status" value="1"/>
</dbReference>
<dbReference type="Pfam" id="PF01568">
    <property type="entry name" value="Molydop_binding"/>
    <property type="match status" value="1"/>
</dbReference>
<dbReference type="Gene3D" id="3.40.50.740">
    <property type="match status" value="1"/>
</dbReference>